<dbReference type="Pfam" id="PF02622">
    <property type="entry name" value="DUF179"/>
    <property type="match status" value="1"/>
</dbReference>
<dbReference type="InterPro" id="IPR003774">
    <property type="entry name" value="AlgH-like"/>
</dbReference>
<keyword evidence="3" id="KW-0645">Protease</keyword>
<accession>A0AAD3DAP6</accession>
<dbReference type="GO" id="GO:0005743">
    <property type="term" value="C:mitochondrial inner membrane"/>
    <property type="evidence" value="ECO:0007669"/>
    <property type="project" value="UniProtKB-SubCell"/>
</dbReference>
<comment type="subcellular location">
    <subcellularLocation>
        <location evidence="3">Mitochondrion inner membrane</location>
    </subcellularLocation>
</comment>
<name>A0AAD3DAP6_9STRA</name>
<evidence type="ECO:0000259" key="4">
    <source>
        <dbReference type="Pfam" id="PF10502"/>
    </source>
</evidence>
<evidence type="ECO:0000313" key="5">
    <source>
        <dbReference type="EMBL" id="GFH61032.1"/>
    </source>
</evidence>
<keyword evidence="3" id="KW-0472">Membrane</keyword>
<dbReference type="PRINTS" id="PR00727">
    <property type="entry name" value="LEADERPTASE"/>
</dbReference>
<evidence type="ECO:0000313" key="6">
    <source>
        <dbReference type="Proteomes" id="UP001054902"/>
    </source>
</evidence>
<dbReference type="Gene3D" id="3.40.1740.10">
    <property type="entry name" value="VC0467-like"/>
    <property type="match status" value="2"/>
</dbReference>
<dbReference type="CDD" id="cd06530">
    <property type="entry name" value="S26_SPase_I"/>
    <property type="match status" value="1"/>
</dbReference>
<keyword evidence="3" id="KW-0496">Mitochondrion</keyword>
<feature type="active site" evidence="2">
    <location>
        <position position="166"/>
    </location>
</feature>
<reference evidence="5 6" key="1">
    <citation type="journal article" date="2021" name="Sci. Rep.">
        <title>The genome of the diatom Chaetoceros tenuissimus carries an ancient integrated fragment of an extant virus.</title>
        <authorList>
            <person name="Hongo Y."/>
            <person name="Kimura K."/>
            <person name="Takaki Y."/>
            <person name="Yoshida Y."/>
            <person name="Baba S."/>
            <person name="Kobayashi G."/>
            <person name="Nagasaki K."/>
            <person name="Hano T."/>
            <person name="Tomaru Y."/>
        </authorList>
    </citation>
    <scope>NUCLEOTIDE SEQUENCE [LARGE SCALE GENOMIC DNA]</scope>
    <source>
        <strain evidence="5 6">NIES-3715</strain>
    </source>
</reference>
<dbReference type="PROSITE" id="PS00761">
    <property type="entry name" value="SPASE_I_3"/>
    <property type="match status" value="1"/>
</dbReference>
<dbReference type="InterPro" id="IPR019758">
    <property type="entry name" value="Pept_S26A_signal_pept_1_CS"/>
</dbReference>
<gene>
    <name evidence="5" type="ORF">CTEN210_17508</name>
</gene>
<evidence type="ECO:0000256" key="3">
    <source>
        <dbReference type="RuleBase" id="RU362041"/>
    </source>
</evidence>
<dbReference type="SUPFAM" id="SSF143456">
    <property type="entry name" value="VC0467-like"/>
    <property type="match status" value="1"/>
</dbReference>
<sequence length="856" mass="96421">MIRHLQSPVSRRCQLMKKCNGRIKRSNSTHKEKFHDNWRDDAMELSIVFGRALSAFGLYHVIKEYGVELFGCEGPSMLPTINPHGEIIVIEKISHRIWGIEGGSDGEKRKKESRKKQKEWEIVEHAKFLSVSKRNDNYEPSWFQEKQIQATAENHSKLSSFSNTWKRLTSGIDRGDVVVLEHPEREGTVYYRNVKNLFEEDDENDDSDSLYGNSLRTSSLETVPDGHLWVEGDNSVNSTDSRSYGPVPAALVIGKSLLRVWPLRGNAMMVRGDRPMPSNRSAFTGSTIIPAVAFTSNPSFRTRNVIRINSQVGDDTEEDWRNFRAKLVMQYRNDGVKESEKEKSSLSSTSWAYESGDTIEKGSIILSRPPTAESDDEEGGLIQQYFHKSIILVVEHEENVFTKGVILNRPSNLILSDEDFENADGSPLDESSEENKYKAWFGGEVNGYLSESAEIICLHSIEGDEADSVSETIMKSIKWTTLEGARALVKQDIAENSDFLTFIGYCGWDGDQLQSEIEENLWYTVAVDSKTVLEQLKKNDESGGVLDAGLESWACIMRMIGRGDEIKSEESFEDLMLKEWTKERLLFPTEDEDNDILDALLSKAATSKSFGSEVTVGSVLRSSDASQYNPFLLSDQEYHKSILLIVQDDEELSVGVILNLPTASHIQMEFDNEKSEEHSTFAIPERYGGRFSDASDDDVLLWFHCNDLLKEKKIGEPLGMDVNSVWNVSPEDAASAIAKGEARANEFLVVSGLSIWEKSEGGNVGGIRGEVNNNLFEVVSVEDTPDVFEILLQQEVMTSETIEENLSLIDLAWSDASPQETDDQEKELKRVYKSDKTISELSDDALERWIRAFVIE</sequence>
<keyword evidence="1 3" id="KW-0378">Hydrolase</keyword>
<dbReference type="NCBIfam" id="TIGR02227">
    <property type="entry name" value="sigpep_I_bact"/>
    <property type="match status" value="1"/>
</dbReference>
<dbReference type="PANTHER" id="PTHR31984:SF17">
    <property type="entry name" value="TRANSCRIPTIONAL REGULATOR"/>
    <property type="match status" value="1"/>
</dbReference>
<dbReference type="EMBL" id="BLLK01000069">
    <property type="protein sequence ID" value="GFH61032.1"/>
    <property type="molecule type" value="Genomic_DNA"/>
</dbReference>
<dbReference type="EC" id="3.4.21.-" evidence="3"/>
<comment type="similarity">
    <text evidence="3">Belongs to the peptidase S26 family.</text>
</comment>
<feature type="active site" evidence="2">
    <location>
        <position position="76"/>
    </location>
</feature>
<dbReference type="SUPFAM" id="SSF51306">
    <property type="entry name" value="LexA/Signal peptidase"/>
    <property type="match status" value="1"/>
</dbReference>
<dbReference type="AlphaFoldDB" id="A0AAD3DAP6"/>
<dbReference type="PANTHER" id="PTHR31984">
    <property type="entry name" value="TRANSPORTER, PUTATIVE (DUF179)-RELATED"/>
    <property type="match status" value="1"/>
</dbReference>
<keyword evidence="6" id="KW-1185">Reference proteome</keyword>
<feature type="domain" description="Peptidase S26" evidence="4">
    <location>
        <begin position="207"/>
        <end position="261"/>
    </location>
</feature>
<dbReference type="InterPro" id="IPR000223">
    <property type="entry name" value="Pept_S26A_signal_pept_1"/>
</dbReference>
<comment type="caution">
    <text evidence="5">The sequence shown here is derived from an EMBL/GenBank/DDBJ whole genome shotgun (WGS) entry which is preliminary data.</text>
</comment>
<dbReference type="GO" id="GO:0004252">
    <property type="term" value="F:serine-type endopeptidase activity"/>
    <property type="evidence" value="ECO:0007669"/>
    <property type="project" value="InterPro"/>
</dbReference>
<evidence type="ECO:0000256" key="1">
    <source>
        <dbReference type="ARBA" id="ARBA00022801"/>
    </source>
</evidence>
<protein>
    <recommendedName>
        <fullName evidence="3">Mitochondrial inner membrane protease subunit</fullName>
        <ecNumber evidence="3">3.4.21.-</ecNumber>
    </recommendedName>
</protein>
<evidence type="ECO:0000256" key="2">
    <source>
        <dbReference type="PIRSR" id="PIRSR600223-1"/>
    </source>
</evidence>
<organism evidence="5 6">
    <name type="scientific">Chaetoceros tenuissimus</name>
    <dbReference type="NCBI Taxonomy" id="426638"/>
    <lineage>
        <taxon>Eukaryota</taxon>
        <taxon>Sar</taxon>
        <taxon>Stramenopiles</taxon>
        <taxon>Ochrophyta</taxon>
        <taxon>Bacillariophyta</taxon>
        <taxon>Coscinodiscophyceae</taxon>
        <taxon>Chaetocerotophycidae</taxon>
        <taxon>Chaetocerotales</taxon>
        <taxon>Chaetocerotaceae</taxon>
        <taxon>Chaetoceros</taxon>
    </lineage>
</organism>
<dbReference type="InterPro" id="IPR019533">
    <property type="entry name" value="Peptidase_S26"/>
</dbReference>
<dbReference type="Gene3D" id="2.10.109.10">
    <property type="entry name" value="Umud Fragment, subunit A"/>
    <property type="match status" value="1"/>
</dbReference>
<dbReference type="InterPro" id="IPR036286">
    <property type="entry name" value="LexA/Signal_pep-like_sf"/>
</dbReference>
<dbReference type="Proteomes" id="UP001054902">
    <property type="component" value="Unassembled WGS sequence"/>
</dbReference>
<dbReference type="Pfam" id="PF10502">
    <property type="entry name" value="Peptidase_S26"/>
    <property type="match status" value="1"/>
</dbReference>
<dbReference type="GO" id="GO:0006465">
    <property type="term" value="P:signal peptide processing"/>
    <property type="evidence" value="ECO:0007669"/>
    <property type="project" value="InterPro"/>
</dbReference>
<proteinExistence type="inferred from homology"/>
<keyword evidence="3" id="KW-0999">Mitochondrion inner membrane</keyword>